<comment type="caution">
    <text evidence="2">The sequence shown here is derived from an EMBL/GenBank/DDBJ whole genome shotgun (WGS) entry which is preliminary data.</text>
</comment>
<reference evidence="2 3" key="1">
    <citation type="submission" date="2021-06" db="EMBL/GenBank/DDBJ databases">
        <authorList>
            <person name="Kallberg Y."/>
            <person name="Tangrot J."/>
            <person name="Rosling A."/>
        </authorList>
    </citation>
    <scope>NUCLEOTIDE SEQUENCE [LARGE SCALE GENOMIC DNA]</scope>
    <source>
        <strain evidence="2 3">120-4 pot B 10/14</strain>
    </source>
</reference>
<gene>
    <name evidence="2" type="ORF">GMARGA_LOCUS28763</name>
</gene>
<dbReference type="EMBL" id="CAJVQB010037356">
    <property type="protein sequence ID" value="CAG8825135.1"/>
    <property type="molecule type" value="Genomic_DNA"/>
</dbReference>
<evidence type="ECO:0000313" key="3">
    <source>
        <dbReference type="Proteomes" id="UP000789901"/>
    </source>
</evidence>
<feature type="non-terminal residue" evidence="2">
    <location>
        <position position="83"/>
    </location>
</feature>
<keyword evidence="3" id="KW-1185">Reference proteome</keyword>
<keyword evidence="1" id="KW-0175">Coiled coil</keyword>
<sequence>MNLKKKKKKFNGKIKTLEREIRRLKGVIRKKNKDIEMLQFENEKLEEAIHTQAQDIIENDQQIEELEVKMEGLCFENSSLNNK</sequence>
<accession>A0ABN7WAW0</accession>
<evidence type="ECO:0000313" key="2">
    <source>
        <dbReference type="EMBL" id="CAG8825135.1"/>
    </source>
</evidence>
<proteinExistence type="predicted"/>
<name>A0ABN7WAW0_GIGMA</name>
<organism evidence="2 3">
    <name type="scientific">Gigaspora margarita</name>
    <dbReference type="NCBI Taxonomy" id="4874"/>
    <lineage>
        <taxon>Eukaryota</taxon>
        <taxon>Fungi</taxon>
        <taxon>Fungi incertae sedis</taxon>
        <taxon>Mucoromycota</taxon>
        <taxon>Glomeromycotina</taxon>
        <taxon>Glomeromycetes</taxon>
        <taxon>Diversisporales</taxon>
        <taxon>Gigasporaceae</taxon>
        <taxon>Gigaspora</taxon>
    </lineage>
</organism>
<feature type="coiled-coil region" evidence="1">
    <location>
        <begin position="7"/>
        <end position="83"/>
    </location>
</feature>
<dbReference type="Proteomes" id="UP000789901">
    <property type="component" value="Unassembled WGS sequence"/>
</dbReference>
<evidence type="ECO:0000256" key="1">
    <source>
        <dbReference type="SAM" id="Coils"/>
    </source>
</evidence>
<protein>
    <submittedName>
        <fullName evidence="2">16857_t:CDS:1</fullName>
    </submittedName>
</protein>